<dbReference type="InterPro" id="IPR037272">
    <property type="entry name" value="SNS_sf"/>
</dbReference>
<feature type="transmembrane region" description="Helical" evidence="7">
    <location>
        <begin position="9"/>
        <end position="28"/>
    </location>
</feature>
<dbReference type="GeneID" id="87755883"/>
<feature type="transmembrane region" description="Helical" evidence="7">
    <location>
        <begin position="174"/>
        <end position="194"/>
    </location>
</feature>
<keyword evidence="2 6" id="KW-0813">Transport</keyword>
<dbReference type="OrthoDB" id="9762833at2"/>
<comment type="subcellular location">
    <subcellularLocation>
        <location evidence="1">Membrane</location>
        <topology evidence="1">Multi-pass membrane protein</topology>
    </subcellularLocation>
</comment>
<evidence type="ECO:0000256" key="2">
    <source>
        <dbReference type="ARBA" id="ARBA00022448"/>
    </source>
</evidence>
<dbReference type="AlphaFoldDB" id="A0A1G5VT17"/>
<reference evidence="8 9" key="1">
    <citation type="submission" date="2016-10" db="EMBL/GenBank/DDBJ databases">
        <authorList>
            <person name="de Groot N.N."/>
        </authorList>
    </citation>
    <scope>NUCLEOTIDE SEQUENCE [LARGE SCALE GENOMIC DNA]</scope>
    <source>
        <strain evidence="8 9">DSM 15230</strain>
    </source>
</reference>
<dbReference type="GO" id="GO:0016020">
    <property type="term" value="C:membrane"/>
    <property type="evidence" value="ECO:0007669"/>
    <property type="project" value="UniProtKB-SubCell"/>
</dbReference>
<dbReference type="SUPFAM" id="SSF161070">
    <property type="entry name" value="SNF-like"/>
    <property type="match status" value="1"/>
</dbReference>
<evidence type="ECO:0000256" key="4">
    <source>
        <dbReference type="ARBA" id="ARBA00022989"/>
    </source>
</evidence>
<keyword evidence="5 7" id="KW-0472">Membrane</keyword>
<dbReference type="PROSITE" id="PS00610">
    <property type="entry name" value="NA_NEUROTRAN_SYMP_1"/>
    <property type="match status" value="1"/>
</dbReference>
<gene>
    <name evidence="8" type="ORF">SAMN02910343_00855</name>
</gene>
<evidence type="ECO:0000256" key="3">
    <source>
        <dbReference type="ARBA" id="ARBA00022692"/>
    </source>
</evidence>
<keyword evidence="6" id="KW-0769">Symport</keyword>
<accession>A0A1G5VT17</accession>
<dbReference type="PANTHER" id="PTHR42948:SF1">
    <property type="entry name" value="TRANSPORTER"/>
    <property type="match status" value="1"/>
</dbReference>
<organism evidence="8 9">
    <name type="scientific">Allisonella histaminiformans</name>
    <dbReference type="NCBI Taxonomy" id="209880"/>
    <lineage>
        <taxon>Bacteria</taxon>
        <taxon>Bacillati</taxon>
        <taxon>Bacillota</taxon>
        <taxon>Negativicutes</taxon>
        <taxon>Veillonellales</taxon>
        <taxon>Veillonellaceae</taxon>
        <taxon>Allisonella</taxon>
    </lineage>
</organism>
<dbReference type="PRINTS" id="PR00176">
    <property type="entry name" value="NANEUSMPORT"/>
</dbReference>
<dbReference type="GO" id="GO:0015293">
    <property type="term" value="F:symporter activity"/>
    <property type="evidence" value="ECO:0007669"/>
    <property type="project" value="UniProtKB-KW"/>
</dbReference>
<proteinExistence type="inferred from homology"/>
<evidence type="ECO:0000256" key="6">
    <source>
        <dbReference type="RuleBase" id="RU003732"/>
    </source>
</evidence>
<comment type="similarity">
    <text evidence="6">Belongs to the sodium:neurotransmitter symporter (SNF) (TC 2.A.22) family.</text>
</comment>
<dbReference type="Pfam" id="PF00209">
    <property type="entry name" value="SNF"/>
    <property type="match status" value="2"/>
</dbReference>
<evidence type="ECO:0000256" key="7">
    <source>
        <dbReference type="SAM" id="Phobius"/>
    </source>
</evidence>
<evidence type="ECO:0000256" key="5">
    <source>
        <dbReference type="ARBA" id="ARBA00023136"/>
    </source>
</evidence>
<evidence type="ECO:0000313" key="8">
    <source>
        <dbReference type="EMBL" id="SDA48993.1"/>
    </source>
</evidence>
<keyword evidence="9" id="KW-1185">Reference proteome</keyword>
<dbReference type="STRING" id="209880.SAMN02910343_00855"/>
<feature type="transmembrane region" description="Helical" evidence="7">
    <location>
        <begin position="214"/>
        <end position="242"/>
    </location>
</feature>
<sequence>MQHGFSSRLGFILVSAGCAIGLGNVWRFPYITGKYGGATFVLFYLLFLIILGLPIVLCEFAVGRGSRMSVAGSFDVLEPKGTKWHVYKYVAIAGNTLLMMFYTTISGWMVYYFLQMIKGTFNGLNASSIGDVFTTLLADPGTMIGCMVFTVVACFCVCLMGIQKGVERITKVMMVLLIILMVVLAVNSLLLPNASKGLEYYLLPDWNRFKAHGVSEAIFAAMGQAFFTLSIGQGSLAVFGSYIGKQKSLLGEALWIIALDTFVAFMSGLIIFPACFSYGVDPGSGPNLLFISLPNVFAHMPLGQFWGALFFIFMIFASFSTVIAIFENLTTCFSELFGARRGKVIAILIPTIILLSLPCVLGFNVWSWIHPLGGNSGILDLEDFIISDNVLPLGSLVYLTFCTTKLGWGWDNFYKEVNTGSGMTFPGWSKAYMTYGLPFIILYIFFSGYYGMFFK</sequence>
<feature type="transmembrane region" description="Helical" evidence="7">
    <location>
        <begin position="142"/>
        <end position="162"/>
    </location>
</feature>
<protein>
    <recommendedName>
        <fullName evidence="6">Transporter</fullName>
    </recommendedName>
</protein>
<evidence type="ECO:0000256" key="1">
    <source>
        <dbReference type="ARBA" id="ARBA00004141"/>
    </source>
</evidence>
<dbReference type="InterPro" id="IPR047218">
    <property type="entry name" value="YocR/YhdH-like"/>
</dbReference>
<keyword evidence="4 7" id="KW-1133">Transmembrane helix</keyword>
<dbReference type="PROSITE" id="PS50267">
    <property type="entry name" value="NA_NEUROTRAN_SYMP_3"/>
    <property type="match status" value="1"/>
</dbReference>
<dbReference type="InterPro" id="IPR000175">
    <property type="entry name" value="Na/ntran_symport"/>
</dbReference>
<feature type="transmembrane region" description="Helical" evidence="7">
    <location>
        <begin position="432"/>
        <end position="452"/>
    </location>
</feature>
<dbReference type="NCBIfam" id="NF037979">
    <property type="entry name" value="Na_transp"/>
    <property type="match status" value="1"/>
</dbReference>
<evidence type="ECO:0000313" key="9">
    <source>
        <dbReference type="Proteomes" id="UP000199689"/>
    </source>
</evidence>
<dbReference type="CDD" id="cd10336">
    <property type="entry name" value="SLC6sbd_Tyt1-Like"/>
    <property type="match status" value="1"/>
</dbReference>
<feature type="transmembrane region" description="Helical" evidence="7">
    <location>
        <begin position="40"/>
        <end position="62"/>
    </location>
</feature>
<feature type="transmembrane region" description="Helical" evidence="7">
    <location>
        <begin position="254"/>
        <end position="280"/>
    </location>
</feature>
<dbReference type="EMBL" id="FMXA01000009">
    <property type="protein sequence ID" value="SDA48993.1"/>
    <property type="molecule type" value="Genomic_DNA"/>
</dbReference>
<dbReference type="Proteomes" id="UP000199689">
    <property type="component" value="Unassembled WGS sequence"/>
</dbReference>
<feature type="transmembrane region" description="Helical" evidence="7">
    <location>
        <begin position="89"/>
        <end position="114"/>
    </location>
</feature>
<feature type="transmembrane region" description="Helical" evidence="7">
    <location>
        <begin position="347"/>
        <end position="369"/>
    </location>
</feature>
<feature type="transmembrane region" description="Helical" evidence="7">
    <location>
        <begin position="305"/>
        <end position="326"/>
    </location>
</feature>
<name>A0A1G5VT17_9FIRM</name>
<dbReference type="RefSeq" id="WP_091364200.1">
    <property type="nucleotide sequence ID" value="NZ_FMXA01000009.1"/>
</dbReference>
<dbReference type="PANTHER" id="PTHR42948">
    <property type="entry name" value="TRANSPORTER"/>
    <property type="match status" value="1"/>
</dbReference>
<keyword evidence="3 6" id="KW-0812">Transmembrane</keyword>